<dbReference type="PANTHER" id="PTHR43117:SF4">
    <property type="entry name" value="OSMOPROTECTANT IMPORT ATP-BINDING PROTEIN OSMV"/>
    <property type="match status" value="1"/>
</dbReference>
<evidence type="ECO:0000256" key="4">
    <source>
        <dbReference type="ARBA" id="ARBA00022741"/>
    </source>
</evidence>
<keyword evidence="4" id="KW-0547">Nucleotide-binding</keyword>
<dbReference type="PROSITE" id="PS50893">
    <property type="entry name" value="ABC_TRANSPORTER_2"/>
    <property type="match status" value="1"/>
</dbReference>
<dbReference type="RefSeq" id="WP_119950514.1">
    <property type="nucleotide sequence ID" value="NZ_QZEZ01000004.1"/>
</dbReference>
<dbReference type="Gene3D" id="3.40.50.300">
    <property type="entry name" value="P-loop containing nucleotide triphosphate hydrolases"/>
    <property type="match status" value="1"/>
</dbReference>
<dbReference type="SMART" id="SM00382">
    <property type="entry name" value="AAA"/>
    <property type="match status" value="1"/>
</dbReference>
<dbReference type="Gene3D" id="3.10.580.10">
    <property type="entry name" value="CBS-domain"/>
    <property type="match status" value="1"/>
</dbReference>
<comment type="similarity">
    <text evidence="1">Belongs to the ABC transporter superfamily.</text>
</comment>
<sequence>MTEPMIRLEGLTKRYPGQEHPAVEALDLDVPAGEIVILVGPSGCGKTTTMKMVNRIIEPTAGRILLEGEDVTRVDPDRLRRRIGYVIQQVGLFPHMTIAQNVATVPRLLGWPRQRVAARTDELLELVGLDPAAYRDRYPKALSGGQRQRVGVARALAADPPVMLMDEPFGALDPISRERLQNEFLRLQEEIRKTIVFVTHDIDEAIKMGDRIAILRERSVVAQYDTPENVLSAPADDFVREFIGSGASLKRLGLARVRDFALADRPVALMAEGPAAALAVLQRSGADAVLLLDDERRPRRWAGARDLARAADDPAGGARALERVGMEVRAVVEPQATLAGALDAMLTSRVGGVVVVDPRGAYLGAVDMSVIMAAAETMRAAARQAAGGDGAGDGPGARTAEGAR</sequence>
<dbReference type="Pfam" id="PF00005">
    <property type="entry name" value="ABC_tran"/>
    <property type="match status" value="1"/>
</dbReference>
<protein>
    <recommendedName>
        <fullName evidence="6">ABC-type quaternary amine transporter</fullName>
        <ecNumber evidence="6">7.6.2.9</ecNumber>
    </recommendedName>
</protein>
<dbReference type="InterPro" id="IPR017871">
    <property type="entry name" value="ABC_transporter-like_CS"/>
</dbReference>
<dbReference type="GO" id="GO:0015418">
    <property type="term" value="F:ABC-type quaternary ammonium compound transporting activity"/>
    <property type="evidence" value="ECO:0007669"/>
    <property type="project" value="UniProtKB-EC"/>
</dbReference>
<reference evidence="9 10" key="1">
    <citation type="submission" date="2018-09" db="EMBL/GenBank/DDBJ databases">
        <title>YIM 75000 draft genome.</title>
        <authorList>
            <person name="Tang S."/>
            <person name="Feng Y."/>
        </authorList>
    </citation>
    <scope>NUCLEOTIDE SEQUENCE [LARGE SCALE GENOMIC DNA]</scope>
    <source>
        <strain evidence="9 10">YIM 75000</strain>
    </source>
</reference>
<evidence type="ECO:0000313" key="10">
    <source>
        <dbReference type="Proteomes" id="UP000265614"/>
    </source>
</evidence>
<dbReference type="SUPFAM" id="SSF54631">
    <property type="entry name" value="CBS-domain pair"/>
    <property type="match status" value="1"/>
</dbReference>
<keyword evidence="2" id="KW-0813">Transport</keyword>
<dbReference type="InterPro" id="IPR027417">
    <property type="entry name" value="P-loop_NTPase"/>
</dbReference>
<dbReference type="Proteomes" id="UP000265614">
    <property type="component" value="Unassembled WGS sequence"/>
</dbReference>
<proteinExistence type="inferred from homology"/>
<dbReference type="EMBL" id="QZEZ01000004">
    <property type="protein sequence ID" value="RJK96088.1"/>
    <property type="molecule type" value="Genomic_DNA"/>
</dbReference>
<name>A0A3A3YWV2_9ACTN</name>
<dbReference type="FunFam" id="3.40.50.300:FF:000425">
    <property type="entry name" value="Probable ABC transporter, ATP-binding subunit"/>
    <property type="match status" value="1"/>
</dbReference>
<evidence type="ECO:0000256" key="1">
    <source>
        <dbReference type="ARBA" id="ARBA00005417"/>
    </source>
</evidence>
<evidence type="ECO:0000256" key="6">
    <source>
        <dbReference type="ARBA" id="ARBA00066388"/>
    </source>
</evidence>
<feature type="domain" description="ABC transporter" evidence="8">
    <location>
        <begin position="6"/>
        <end position="242"/>
    </location>
</feature>
<evidence type="ECO:0000256" key="2">
    <source>
        <dbReference type="ARBA" id="ARBA00022448"/>
    </source>
</evidence>
<dbReference type="InterPro" id="IPR003439">
    <property type="entry name" value="ABC_transporter-like_ATP-bd"/>
</dbReference>
<dbReference type="InterPro" id="IPR046342">
    <property type="entry name" value="CBS_dom_sf"/>
</dbReference>
<dbReference type="NCBIfam" id="TIGR01186">
    <property type="entry name" value="proV"/>
    <property type="match status" value="1"/>
</dbReference>
<keyword evidence="10" id="KW-1185">Reference proteome</keyword>
<dbReference type="PANTHER" id="PTHR43117">
    <property type="entry name" value="OSMOPROTECTANT IMPORT ATP-BINDING PROTEIN OSMV"/>
    <property type="match status" value="1"/>
</dbReference>
<keyword evidence="5 9" id="KW-0067">ATP-binding</keyword>
<dbReference type="AlphaFoldDB" id="A0A3A3YWV2"/>
<accession>A0A3A3YWV2</accession>
<dbReference type="PROSITE" id="PS00211">
    <property type="entry name" value="ABC_TRANSPORTER_1"/>
    <property type="match status" value="1"/>
</dbReference>
<dbReference type="GO" id="GO:0016020">
    <property type="term" value="C:membrane"/>
    <property type="evidence" value="ECO:0007669"/>
    <property type="project" value="InterPro"/>
</dbReference>
<dbReference type="InterPro" id="IPR003593">
    <property type="entry name" value="AAA+_ATPase"/>
</dbReference>
<organism evidence="9 10">
    <name type="scientific">Vallicoccus soli</name>
    <dbReference type="NCBI Taxonomy" id="2339232"/>
    <lineage>
        <taxon>Bacteria</taxon>
        <taxon>Bacillati</taxon>
        <taxon>Actinomycetota</taxon>
        <taxon>Actinomycetes</taxon>
        <taxon>Motilibacterales</taxon>
        <taxon>Vallicoccaceae</taxon>
        <taxon>Vallicoccus</taxon>
    </lineage>
</organism>
<evidence type="ECO:0000256" key="3">
    <source>
        <dbReference type="ARBA" id="ARBA00022737"/>
    </source>
</evidence>
<evidence type="ECO:0000313" key="9">
    <source>
        <dbReference type="EMBL" id="RJK96088.1"/>
    </source>
</evidence>
<dbReference type="OrthoDB" id="9802264at2"/>
<evidence type="ECO:0000256" key="7">
    <source>
        <dbReference type="SAM" id="MobiDB-lite"/>
    </source>
</evidence>
<gene>
    <name evidence="9" type="ORF">D5H78_11125</name>
</gene>
<comment type="caution">
    <text evidence="9">The sequence shown here is derived from an EMBL/GenBank/DDBJ whole genome shotgun (WGS) entry which is preliminary data.</text>
</comment>
<dbReference type="GO" id="GO:0016887">
    <property type="term" value="F:ATP hydrolysis activity"/>
    <property type="evidence" value="ECO:0007669"/>
    <property type="project" value="InterPro"/>
</dbReference>
<dbReference type="SUPFAM" id="SSF52540">
    <property type="entry name" value="P-loop containing nucleoside triphosphate hydrolases"/>
    <property type="match status" value="1"/>
</dbReference>
<dbReference type="GO" id="GO:0031460">
    <property type="term" value="P:glycine betaine transport"/>
    <property type="evidence" value="ECO:0007669"/>
    <property type="project" value="InterPro"/>
</dbReference>
<evidence type="ECO:0000256" key="5">
    <source>
        <dbReference type="ARBA" id="ARBA00022840"/>
    </source>
</evidence>
<dbReference type="EC" id="7.6.2.9" evidence="6"/>
<evidence type="ECO:0000259" key="8">
    <source>
        <dbReference type="PROSITE" id="PS50893"/>
    </source>
</evidence>
<dbReference type="GO" id="GO:0005524">
    <property type="term" value="F:ATP binding"/>
    <property type="evidence" value="ECO:0007669"/>
    <property type="project" value="UniProtKB-KW"/>
</dbReference>
<dbReference type="InterPro" id="IPR005892">
    <property type="entry name" value="Gly-betaine_transp_ATP-bd"/>
</dbReference>
<keyword evidence="3" id="KW-0677">Repeat</keyword>
<feature type="region of interest" description="Disordered" evidence="7">
    <location>
        <begin position="385"/>
        <end position="404"/>
    </location>
</feature>